<evidence type="ECO:0000259" key="1">
    <source>
        <dbReference type="SMART" id="SM01007"/>
    </source>
</evidence>
<dbReference type="InterPro" id="IPR001303">
    <property type="entry name" value="Aldolase_II/adducin_N"/>
</dbReference>
<dbReference type="Proteomes" id="UP000196475">
    <property type="component" value="Unassembled WGS sequence"/>
</dbReference>
<gene>
    <name evidence="2" type="ORF">BAA01_13960</name>
</gene>
<organism evidence="2 3">
    <name type="scientific">Bacillus thermozeamaize</name>
    <dbReference type="NCBI Taxonomy" id="230954"/>
    <lineage>
        <taxon>Bacteria</taxon>
        <taxon>Bacillati</taxon>
        <taxon>Bacillota</taxon>
        <taxon>Bacilli</taxon>
        <taxon>Bacillales</taxon>
        <taxon>Bacillaceae</taxon>
        <taxon>Bacillus</taxon>
    </lineage>
</organism>
<evidence type="ECO:0000313" key="3">
    <source>
        <dbReference type="Proteomes" id="UP000196475"/>
    </source>
</evidence>
<feature type="domain" description="Class II aldolase/adducin N-terminal" evidence="1">
    <location>
        <begin position="193"/>
        <end position="358"/>
    </location>
</feature>
<dbReference type="SMART" id="SM01007">
    <property type="entry name" value="Aldolase_II"/>
    <property type="match status" value="1"/>
</dbReference>
<dbReference type="InterPro" id="IPR036409">
    <property type="entry name" value="Aldolase_II/adducin_N_sf"/>
</dbReference>
<accession>A0A1Y3PSI6</accession>
<proteinExistence type="predicted"/>
<reference evidence="3" key="1">
    <citation type="submission" date="2016-06" db="EMBL/GenBank/DDBJ databases">
        <authorList>
            <person name="Nascimento L."/>
            <person name="Pereira R.V."/>
            <person name="Martins L.F."/>
            <person name="Quaggio R.B."/>
            <person name="Silva A.M."/>
            <person name="Setubal J.C."/>
        </authorList>
    </citation>
    <scope>NUCLEOTIDE SEQUENCE [LARGE SCALE GENOMIC DNA]</scope>
</reference>
<dbReference type="Gene3D" id="3.40.225.10">
    <property type="entry name" value="Class II aldolase/adducin N-terminal domain"/>
    <property type="match status" value="1"/>
</dbReference>
<evidence type="ECO:0000313" key="2">
    <source>
        <dbReference type="EMBL" id="OUM88108.1"/>
    </source>
</evidence>
<sequence>MNFSFVGEVNSPKGKWLCNGITEELMANGFQYCKEPAENTRVIFNVLDGGNMKPYRRKAQATFCVAVAETDQIPYNILKAGYPILVRTLSNLLLYMVHAKERLELYFITLERGCYSIAYENGDDQAFFQCVVERLIPLATSRLVINNEFHPNLPEEWWDGDEITLQLREAGRKLDELNLLPAPFPLEELLTEQDLRHVKRLYGIGGLSYGNLSARKDGQRFWMSASGVNKADMRVIGRDILLVDDYCEERNAMILHIPPNIEPRRVSVDAIEHWMIYRRHPEVKAIVHIHAWMDGISSTEINYPCGTWELAKSVSELVSQSDDPARAIIGLKNHGLTITGRSLEDIFERIDGRIIRQVPMT</sequence>
<dbReference type="Pfam" id="PF00596">
    <property type="entry name" value="Aldolase_II"/>
    <property type="match status" value="1"/>
</dbReference>
<dbReference type="EMBL" id="LZRT01000066">
    <property type="protein sequence ID" value="OUM88108.1"/>
    <property type="molecule type" value="Genomic_DNA"/>
</dbReference>
<protein>
    <submittedName>
        <fullName evidence="2">Ribulose phosphate epimerase</fullName>
    </submittedName>
</protein>
<dbReference type="SUPFAM" id="SSF53639">
    <property type="entry name" value="AraD/HMP-PK domain-like"/>
    <property type="match status" value="1"/>
</dbReference>
<comment type="caution">
    <text evidence="2">The sequence shown here is derived from an EMBL/GenBank/DDBJ whole genome shotgun (WGS) entry which is preliminary data.</text>
</comment>
<name>A0A1Y3PSI6_9BACI</name>
<dbReference type="AlphaFoldDB" id="A0A1Y3PSI6"/>